<dbReference type="RefSeq" id="XP_009827442.1">
    <property type="nucleotide sequence ID" value="XM_009829140.1"/>
</dbReference>
<keyword evidence="2" id="KW-1133">Transmembrane helix</keyword>
<feature type="transmembrane region" description="Helical" evidence="2">
    <location>
        <begin position="184"/>
        <end position="203"/>
    </location>
</feature>
<evidence type="ECO:0000256" key="2">
    <source>
        <dbReference type="SAM" id="Phobius"/>
    </source>
</evidence>
<gene>
    <name evidence="3" type="ORF">H257_04568</name>
</gene>
<keyword evidence="2" id="KW-0472">Membrane</keyword>
<dbReference type="AlphaFoldDB" id="W4GTX4"/>
<proteinExistence type="predicted"/>
<protein>
    <submittedName>
        <fullName evidence="3">Uncharacterized protein</fullName>
    </submittedName>
</protein>
<dbReference type="VEuPathDB" id="FungiDB:H257_04568"/>
<feature type="region of interest" description="Disordered" evidence="1">
    <location>
        <begin position="234"/>
        <end position="256"/>
    </location>
</feature>
<dbReference type="OrthoDB" id="63274at2759"/>
<keyword evidence="2" id="KW-0812">Transmembrane</keyword>
<name>W4GTX4_APHAT</name>
<dbReference type="GeneID" id="20806564"/>
<organism evidence="3">
    <name type="scientific">Aphanomyces astaci</name>
    <name type="common">Crayfish plague agent</name>
    <dbReference type="NCBI Taxonomy" id="112090"/>
    <lineage>
        <taxon>Eukaryota</taxon>
        <taxon>Sar</taxon>
        <taxon>Stramenopiles</taxon>
        <taxon>Oomycota</taxon>
        <taxon>Saprolegniomycetes</taxon>
        <taxon>Saprolegniales</taxon>
        <taxon>Verrucalvaceae</taxon>
        <taxon>Aphanomyces</taxon>
    </lineage>
</organism>
<evidence type="ECO:0000256" key="1">
    <source>
        <dbReference type="SAM" id="MobiDB-lite"/>
    </source>
</evidence>
<accession>W4GTX4</accession>
<dbReference type="EMBL" id="KI913121">
    <property type="protein sequence ID" value="ETV82771.1"/>
    <property type="molecule type" value="Genomic_DNA"/>
</dbReference>
<reference evidence="3" key="1">
    <citation type="submission" date="2013-12" db="EMBL/GenBank/DDBJ databases">
        <title>The Genome Sequence of Aphanomyces astaci APO3.</title>
        <authorList>
            <consortium name="The Broad Institute Genomics Platform"/>
            <person name="Russ C."/>
            <person name="Tyler B."/>
            <person name="van West P."/>
            <person name="Dieguez-Uribeondo J."/>
            <person name="Young S.K."/>
            <person name="Zeng Q."/>
            <person name="Gargeya S."/>
            <person name="Fitzgerald M."/>
            <person name="Abouelleil A."/>
            <person name="Alvarado L."/>
            <person name="Chapman S.B."/>
            <person name="Gainer-Dewar J."/>
            <person name="Goldberg J."/>
            <person name="Griggs A."/>
            <person name="Gujja S."/>
            <person name="Hansen M."/>
            <person name="Howarth C."/>
            <person name="Imamovic A."/>
            <person name="Ireland A."/>
            <person name="Larimer J."/>
            <person name="McCowan C."/>
            <person name="Murphy C."/>
            <person name="Pearson M."/>
            <person name="Poon T.W."/>
            <person name="Priest M."/>
            <person name="Roberts A."/>
            <person name="Saif S."/>
            <person name="Shea T."/>
            <person name="Sykes S."/>
            <person name="Wortman J."/>
            <person name="Nusbaum C."/>
            <person name="Birren B."/>
        </authorList>
    </citation>
    <scope>NUCLEOTIDE SEQUENCE [LARGE SCALE GENOMIC DNA]</scope>
    <source>
        <strain evidence="3">APO3</strain>
    </source>
</reference>
<sequence>MLMFPRQTLFFHPLHYRTMAENKLTSSAAACLEVLRDAKDCEWVTDASTQGVEQLNNMLNTEAPLEPIEILAAVDKPVAGPYQKHLIQLEVHVAPKTNCGTSATSDHRGTECDFDLKQSATFQLLLSQPSTGTKQWTLVDSLQIQDSSASSSNQSVDDIVVVGVPQKAASTTGGQSPLKFIPTYALEVLVVAACIFGLTALLVHTVRQRRTGYATVGQPHAQVKVRRVDLKRANPVPRNEETTLRHSHEKNERFAV</sequence>
<evidence type="ECO:0000313" key="3">
    <source>
        <dbReference type="EMBL" id="ETV82771.1"/>
    </source>
</evidence>